<feature type="domain" description="Glutamyl/glutaminyl-tRNA synthetase class Ib catalytic" evidence="7">
    <location>
        <begin position="2"/>
        <end position="299"/>
    </location>
</feature>
<evidence type="ECO:0000259" key="8">
    <source>
        <dbReference type="Pfam" id="PF19269"/>
    </source>
</evidence>
<evidence type="ECO:0000259" key="7">
    <source>
        <dbReference type="Pfam" id="PF00749"/>
    </source>
</evidence>
<organism evidence="9">
    <name type="scientific">uncultured organism</name>
    <dbReference type="NCBI Taxonomy" id="155900"/>
    <lineage>
        <taxon>unclassified sequences</taxon>
        <taxon>environmental samples</taxon>
    </lineage>
</organism>
<dbReference type="InterPro" id="IPR045462">
    <property type="entry name" value="aa-tRNA-synth_I_cd-bd"/>
</dbReference>
<keyword evidence="4" id="KW-0067">ATP-binding</keyword>
<dbReference type="Pfam" id="PF19269">
    <property type="entry name" value="Anticodon_2"/>
    <property type="match status" value="1"/>
</dbReference>
<dbReference type="InterPro" id="IPR008925">
    <property type="entry name" value="aa_tRNA-synth_I_cd-bd_sf"/>
</dbReference>
<keyword evidence="3" id="KW-0547">Nucleotide-binding</keyword>
<sequence>MHPGNVRTALFNALLAWHHGGRFLVRVEDTDAGRSDRAAEESLLEGLRWLGLDWDEGPGRAVPAGGVRQSERGGVYADWYRRLLDGGHAYPCFCSAETLERTRRAQRAAGQPPRYPGTCAGIDPAEAARRVAAGEPAVLRLRVPAQRRIAFSDLVRGDQAVEADGLGDFVIRRADGTPSFLFCNAVDDALMGVTDVLRGEDHLANTPRQLLVLEALGLTPPRYGHLPLILGDDGAPLSKRNGSRSLEALRADGFLPAAVTNYLFRLGHSSRDDTLLDIAGMARVFDTARLGHAPARFDPVQLGHWQDEAVTVTPAQTLAAWLDADTPVPAAQREAFIELVRPNVRFPEEVREWAGRLFGVMPVGDVTVLREAGPDFFETAAAVYAEAGPDWRAFTAALRERTGRGGRRLFMPLRVALTGRGDGPALAEAARLMGPERVDGRLRAAARDAAGT</sequence>
<evidence type="ECO:0000256" key="2">
    <source>
        <dbReference type="ARBA" id="ARBA00022598"/>
    </source>
</evidence>
<keyword evidence="6" id="KW-0030">Aminoacyl-tRNA synthetase</keyword>
<evidence type="ECO:0000256" key="3">
    <source>
        <dbReference type="ARBA" id="ARBA00022741"/>
    </source>
</evidence>
<dbReference type="PANTHER" id="PTHR43311:SF2">
    <property type="entry name" value="GLUTAMATE--TRNA LIGASE, MITOCHONDRIAL-RELATED"/>
    <property type="match status" value="1"/>
</dbReference>
<dbReference type="Pfam" id="PF00749">
    <property type="entry name" value="tRNA-synt_1c"/>
    <property type="match status" value="1"/>
</dbReference>
<keyword evidence="5" id="KW-0648">Protein biosynthesis</keyword>
<proteinExistence type="inferred from homology"/>
<dbReference type="NCBIfam" id="TIGR00464">
    <property type="entry name" value="gltX_bact"/>
    <property type="match status" value="1"/>
</dbReference>
<evidence type="ECO:0000256" key="4">
    <source>
        <dbReference type="ARBA" id="ARBA00022840"/>
    </source>
</evidence>
<dbReference type="SUPFAM" id="SSF52374">
    <property type="entry name" value="Nucleotidylyl transferase"/>
    <property type="match status" value="1"/>
</dbReference>
<dbReference type="EMBL" id="MN079102">
    <property type="protein sequence ID" value="QEA05476.1"/>
    <property type="molecule type" value="Genomic_DNA"/>
</dbReference>
<evidence type="ECO:0000256" key="6">
    <source>
        <dbReference type="ARBA" id="ARBA00023146"/>
    </source>
</evidence>
<dbReference type="Gene3D" id="3.40.50.620">
    <property type="entry name" value="HUPs"/>
    <property type="match status" value="1"/>
</dbReference>
<dbReference type="AlphaFoldDB" id="A0A5B8R9R7"/>
<dbReference type="InterPro" id="IPR020751">
    <property type="entry name" value="aa-tRNA-synth_I_codon-bd_sub2"/>
</dbReference>
<evidence type="ECO:0000256" key="1">
    <source>
        <dbReference type="ARBA" id="ARBA00007894"/>
    </source>
</evidence>
<keyword evidence="2 9" id="KW-0436">Ligase</keyword>
<accession>A0A5B8R9R7</accession>
<dbReference type="SUPFAM" id="SSF48163">
    <property type="entry name" value="An anticodon-binding domain of class I aminoacyl-tRNA synthetases"/>
    <property type="match status" value="1"/>
</dbReference>
<gene>
    <name evidence="9" type="primary">gltX_1</name>
    <name evidence="9" type="ORF">KBTEX_01799</name>
</gene>
<dbReference type="GO" id="GO:0000049">
    <property type="term" value="F:tRNA binding"/>
    <property type="evidence" value="ECO:0007669"/>
    <property type="project" value="InterPro"/>
</dbReference>
<dbReference type="GO" id="GO:0004818">
    <property type="term" value="F:glutamate-tRNA ligase activity"/>
    <property type="evidence" value="ECO:0007669"/>
    <property type="project" value="UniProtKB-EC"/>
</dbReference>
<evidence type="ECO:0000256" key="5">
    <source>
        <dbReference type="ARBA" id="ARBA00022917"/>
    </source>
</evidence>
<dbReference type="EC" id="6.1.1.17" evidence="9"/>
<evidence type="ECO:0000313" key="9">
    <source>
        <dbReference type="EMBL" id="QEA05476.1"/>
    </source>
</evidence>
<dbReference type="InterPro" id="IPR020058">
    <property type="entry name" value="Glu/Gln-tRNA-synth_Ib_cat-dom"/>
</dbReference>
<dbReference type="InterPro" id="IPR000924">
    <property type="entry name" value="Glu/Gln-tRNA-synth"/>
</dbReference>
<dbReference type="GO" id="GO:0005524">
    <property type="term" value="F:ATP binding"/>
    <property type="evidence" value="ECO:0007669"/>
    <property type="project" value="UniProtKB-KW"/>
</dbReference>
<protein>
    <submittedName>
        <fullName evidence="9">Glutamate--tRNA ligase</fullName>
        <ecNumber evidence="9">6.1.1.17</ecNumber>
    </submittedName>
</protein>
<dbReference type="PANTHER" id="PTHR43311">
    <property type="entry name" value="GLUTAMATE--TRNA LIGASE"/>
    <property type="match status" value="1"/>
</dbReference>
<reference evidence="9" key="1">
    <citation type="submission" date="2019-06" db="EMBL/GenBank/DDBJ databases">
        <authorList>
            <person name="Murdoch R.W."/>
            <person name="Fathepure B."/>
        </authorList>
    </citation>
    <scope>NUCLEOTIDE SEQUENCE</scope>
</reference>
<dbReference type="InterPro" id="IPR014729">
    <property type="entry name" value="Rossmann-like_a/b/a_fold"/>
</dbReference>
<dbReference type="GO" id="GO:0043039">
    <property type="term" value="P:tRNA aminoacylation"/>
    <property type="evidence" value="ECO:0007669"/>
    <property type="project" value="InterPro"/>
</dbReference>
<dbReference type="InterPro" id="IPR004527">
    <property type="entry name" value="Glu-tRNA-ligase_bac/mito"/>
</dbReference>
<feature type="domain" description="Aminoacyl-tRNA synthetase class I anticodon-binding" evidence="8">
    <location>
        <begin position="336"/>
        <end position="445"/>
    </location>
</feature>
<dbReference type="InterPro" id="IPR049940">
    <property type="entry name" value="GluQ/Sye"/>
</dbReference>
<name>A0A5B8R9R7_9ZZZZ</name>
<dbReference type="Gene3D" id="1.10.10.350">
    <property type="match status" value="1"/>
</dbReference>
<comment type="similarity">
    <text evidence="1">Belongs to the class-I aminoacyl-tRNA synthetase family. Glutamate--tRNA ligase type 1 subfamily.</text>
</comment>
<dbReference type="PRINTS" id="PR00987">
    <property type="entry name" value="TRNASYNTHGLU"/>
</dbReference>
<dbReference type="HAMAP" id="MF_00022">
    <property type="entry name" value="Glu_tRNA_synth_type1"/>
    <property type="match status" value="1"/>
</dbReference>